<dbReference type="Pfam" id="PF01281">
    <property type="entry name" value="Ribosomal_L9_N"/>
    <property type="match status" value="1"/>
</dbReference>
<dbReference type="GO" id="GO:1990904">
    <property type="term" value="C:ribonucleoprotein complex"/>
    <property type="evidence" value="ECO:0007669"/>
    <property type="project" value="UniProtKB-KW"/>
</dbReference>
<dbReference type="InterPro" id="IPR009027">
    <property type="entry name" value="Ribosomal_bL9/RNase_H1_N"/>
</dbReference>
<dbReference type="AlphaFoldDB" id="A0AAV5RM16"/>
<comment type="caution">
    <text evidence="5">The sequence shown here is derived from an EMBL/GenBank/DDBJ whole genome shotgun (WGS) entry which is preliminary data.</text>
</comment>
<comment type="similarity">
    <text evidence="1">Belongs to the bacterial ribosomal protein bL9 family.</text>
</comment>
<evidence type="ECO:0000256" key="3">
    <source>
        <dbReference type="ARBA" id="ARBA00023274"/>
    </source>
</evidence>
<organism evidence="5 6">
    <name type="scientific">Starmerella bacillaris</name>
    <name type="common">Yeast</name>
    <name type="synonym">Candida zemplinina</name>
    <dbReference type="NCBI Taxonomy" id="1247836"/>
    <lineage>
        <taxon>Eukaryota</taxon>
        <taxon>Fungi</taxon>
        <taxon>Dikarya</taxon>
        <taxon>Ascomycota</taxon>
        <taxon>Saccharomycotina</taxon>
        <taxon>Dipodascomycetes</taxon>
        <taxon>Dipodascales</taxon>
        <taxon>Trichomonascaceae</taxon>
        <taxon>Starmerella</taxon>
    </lineage>
</organism>
<gene>
    <name evidence="5" type="ORF">DASB73_035320</name>
</gene>
<accession>A0AAV5RM16</accession>
<dbReference type="GO" id="GO:0005840">
    <property type="term" value="C:ribosome"/>
    <property type="evidence" value="ECO:0007669"/>
    <property type="project" value="UniProtKB-KW"/>
</dbReference>
<dbReference type="SUPFAM" id="SSF55658">
    <property type="entry name" value="L9 N-domain-like"/>
    <property type="match status" value="1"/>
</dbReference>
<name>A0AAV5RM16_STABA</name>
<keyword evidence="2" id="KW-0689">Ribosomal protein</keyword>
<evidence type="ECO:0000313" key="5">
    <source>
        <dbReference type="EMBL" id="GMM52569.1"/>
    </source>
</evidence>
<dbReference type="EMBL" id="BTGC01000008">
    <property type="protein sequence ID" value="GMM52569.1"/>
    <property type="molecule type" value="Genomic_DNA"/>
</dbReference>
<evidence type="ECO:0000256" key="1">
    <source>
        <dbReference type="ARBA" id="ARBA00010605"/>
    </source>
</evidence>
<evidence type="ECO:0000259" key="4">
    <source>
        <dbReference type="Pfam" id="PF01281"/>
    </source>
</evidence>
<dbReference type="InterPro" id="IPR036935">
    <property type="entry name" value="Ribosomal_bL9_N_sf"/>
</dbReference>
<evidence type="ECO:0000313" key="6">
    <source>
        <dbReference type="Proteomes" id="UP001362899"/>
    </source>
</evidence>
<reference evidence="5 6" key="1">
    <citation type="journal article" date="2023" name="Elife">
        <title>Identification of key yeast species and microbe-microbe interactions impacting larval growth of Drosophila in the wild.</title>
        <authorList>
            <person name="Mure A."/>
            <person name="Sugiura Y."/>
            <person name="Maeda R."/>
            <person name="Honda K."/>
            <person name="Sakurai N."/>
            <person name="Takahashi Y."/>
            <person name="Watada M."/>
            <person name="Katoh T."/>
            <person name="Gotoh A."/>
            <person name="Gotoh Y."/>
            <person name="Taniguchi I."/>
            <person name="Nakamura K."/>
            <person name="Hayashi T."/>
            <person name="Katayama T."/>
            <person name="Uemura T."/>
            <person name="Hattori Y."/>
        </authorList>
    </citation>
    <scope>NUCLEOTIDE SEQUENCE [LARGE SCALE GENOMIC DNA]</scope>
    <source>
        <strain evidence="5 6">SB-73</strain>
    </source>
</reference>
<keyword evidence="3" id="KW-0687">Ribonucleoprotein</keyword>
<sequence length="160" mass="18320">MLGPKLFTRGAHVRAKKVTVQLLKNKYGRRYRGEVFEVAEGHMRNKLHPEGIAAYVLPNQETRIPILPEHEAQKRRFLYAQEASKALKEKETPEAPKELNEDDIRKQHIGSLLDALDFTESAETVVDSNKDLASQQNGKGQSDKKFNWQNDILLDINDKK</sequence>
<dbReference type="Gene3D" id="3.40.5.10">
    <property type="entry name" value="Ribosomal protein L9, N-terminal domain"/>
    <property type="match status" value="1"/>
</dbReference>
<dbReference type="InterPro" id="IPR020070">
    <property type="entry name" value="Ribosomal_bL9_N"/>
</dbReference>
<feature type="domain" description="Ribosomal protein L9" evidence="4">
    <location>
        <begin position="20"/>
        <end position="58"/>
    </location>
</feature>
<evidence type="ECO:0000256" key="2">
    <source>
        <dbReference type="ARBA" id="ARBA00022980"/>
    </source>
</evidence>
<dbReference type="Proteomes" id="UP001362899">
    <property type="component" value="Unassembled WGS sequence"/>
</dbReference>
<keyword evidence="6" id="KW-1185">Reference proteome</keyword>
<protein>
    <recommendedName>
        <fullName evidence="4">Ribosomal protein L9 domain-containing protein</fullName>
    </recommendedName>
</protein>
<proteinExistence type="inferred from homology"/>